<keyword evidence="2" id="KW-0297">G-protein coupled receptor</keyword>
<keyword evidence="7" id="KW-1185">Reference proteome</keyword>
<dbReference type="GO" id="GO:0008188">
    <property type="term" value="F:neuropeptide receptor activity"/>
    <property type="evidence" value="ECO:0007669"/>
    <property type="project" value="TreeGrafter"/>
</dbReference>
<dbReference type="Proteomes" id="UP000075884">
    <property type="component" value="Unassembled WGS sequence"/>
</dbReference>
<protein>
    <recommendedName>
        <fullName evidence="8">G-protein coupled receptors family 1 profile domain-containing protein</fullName>
    </recommendedName>
</protein>
<evidence type="ECO:0000313" key="6">
    <source>
        <dbReference type="EnsemblMetazoa" id="ADIR002367-PA"/>
    </source>
</evidence>
<evidence type="ECO:0000256" key="2">
    <source>
        <dbReference type="ARBA" id="ARBA00023040"/>
    </source>
</evidence>
<keyword evidence="5" id="KW-1133">Transmembrane helix</keyword>
<evidence type="ECO:0008006" key="8">
    <source>
        <dbReference type="Google" id="ProtNLM"/>
    </source>
</evidence>
<dbReference type="Gene3D" id="1.20.1070.10">
    <property type="entry name" value="Rhodopsin 7-helix transmembrane proteins"/>
    <property type="match status" value="1"/>
</dbReference>
<organism evidence="6 7">
    <name type="scientific">Anopheles dirus</name>
    <dbReference type="NCBI Taxonomy" id="7168"/>
    <lineage>
        <taxon>Eukaryota</taxon>
        <taxon>Metazoa</taxon>
        <taxon>Ecdysozoa</taxon>
        <taxon>Arthropoda</taxon>
        <taxon>Hexapoda</taxon>
        <taxon>Insecta</taxon>
        <taxon>Pterygota</taxon>
        <taxon>Neoptera</taxon>
        <taxon>Endopterygota</taxon>
        <taxon>Diptera</taxon>
        <taxon>Nematocera</taxon>
        <taxon>Culicoidea</taxon>
        <taxon>Culicidae</taxon>
        <taxon>Anophelinae</taxon>
        <taxon>Anopheles</taxon>
    </lineage>
</organism>
<keyword evidence="5" id="KW-0812">Transmembrane</keyword>
<evidence type="ECO:0000256" key="5">
    <source>
        <dbReference type="SAM" id="Phobius"/>
    </source>
</evidence>
<dbReference type="VEuPathDB" id="VectorBase:ADIR002367"/>
<evidence type="ECO:0000256" key="1">
    <source>
        <dbReference type="ARBA" id="ARBA00004141"/>
    </source>
</evidence>
<proteinExistence type="predicted"/>
<evidence type="ECO:0000256" key="3">
    <source>
        <dbReference type="ARBA" id="ARBA00023170"/>
    </source>
</evidence>
<reference evidence="6" key="2">
    <citation type="submission" date="2020-05" db="UniProtKB">
        <authorList>
            <consortium name="EnsemblMetazoa"/>
        </authorList>
    </citation>
    <scope>IDENTIFICATION</scope>
    <source>
        <strain evidence="6">WRAIR2</strain>
    </source>
</reference>
<keyword evidence="4" id="KW-0807">Transducer</keyword>
<evidence type="ECO:0000256" key="4">
    <source>
        <dbReference type="ARBA" id="ARBA00023224"/>
    </source>
</evidence>
<sequence length="128" mass="14255">MNDFPVVYLYSPSFVYQYVSSSGIALVQLMAYISSCCNPITYCFMNRRFRQAFLGIFSCYRNRMPICCCFCCTSKNGPGVEGAETKSAAYLRQNAIGNNSGAERNNSDMSVNDSLVYVGRGHVQRSVT</sequence>
<feature type="transmembrane region" description="Helical" evidence="5">
    <location>
        <begin position="20"/>
        <end position="44"/>
    </location>
</feature>
<accession>A0A182N403</accession>
<dbReference type="PANTHER" id="PTHR24238">
    <property type="entry name" value="G-PROTEIN COUPLED RECEPTOR"/>
    <property type="match status" value="1"/>
</dbReference>
<reference evidence="7" key="1">
    <citation type="submission" date="2013-03" db="EMBL/GenBank/DDBJ databases">
        <title>The Genome Sequence of Anopheles dirus WRAIR2.</title>
        <authorList>
            <consortium name="The Broad Institute Genomics Platform"/>
            <person name="Neafsey D.E."/>
            <person name="Walton C."/>
            <person name="Walker B."/>
            <person name="Young S.K."/>
            <person name="Zeng Q."/>
            <person name="Gargeya S."/>
            <person name="Fitzgerald M."/>
            <person name="Haas B."/>
            <person name="Abouelleil A."/>
            <person name="Allen A.W."/>
            <person name="Alvarado L."/>
            <person name="Arachchi H.M."/>
            <person name="Berlin A.M."/>
            <person name="Chapman S.B."/>
            <person name="Gainer-Dewar J."/>
            <person name="Goldberg J."/>
            <person name="Griggs A."/>
            <person name="Gujja S."/>
            <person name="Hansen M."/>
            <person name="Howarth C."/>
            <person name="Imamovic A."/>
            <person name="Ireland A."/>
            <person name="Larimer J."/>
            <person name="McCowan C."/>
            <person name="Murphy C."/>
            <person name="Pearson M."/>
            <person name="Poon T.W."/>
            <person name="Priest M."/>
            <person name="Roberts A."/>
            <person name="Saif S."/>
            <person name="Shea T."/>
            <person name="Sisk P."/>
            <person name="Sykes S."/>
            <person name="Wortman J."/>
            <person name="Nusbaum C."/>
            <person name="Birren B."/>
        </authorList>
    </citation>
    <scope>NUCLEOTIDE SEQUENCE [LARGE SCALE GENOMIC DNA]</scope>
    <source>
        <strain evidence="7">WRAIR2</strain>
    </source>
</reference>
<dbReference type="PANTHER" id="PTHR24238:SF46">
    <property type="entry name" value="GASTRIN_CHOLECYSTOKININ TYPE B RECEPTOR"/>
    <property type="match status" value="1"/>
</dbReference>
<name>A0A182N403_9DIPT</name>
<keyword evidence="5" id="KW-0472">Membrane</keyword>
<dbReference type="STRING" id="7168.A0A182N403"/>
<dbReference type="GO" id="GO:0005886">
    <property type="term" value="C:plasma membrane"/>
    <property type="evidence" value="ECO:0007669"/>
    <property type="project" value="TreeGrafter"/>
</dbReference>
<evidence type="ECO:0000313" key="7">
    <source>
        <dbReference type="Proteomes" id="UP000075884"/>
    </source>
</evidence>
<dbReference type="SUPFAM" id="SSF81321">
    <property type="entry name" value="Family A G protein-coupled receptor-like"/>
    <property type="match status" value="1"/>
</dbReference>
<comment type="subcellular location">
    <subcellularLocation>
        <location evidence="1">Membrane</location>
        <topology evidence="1">Multi-pass membrane protein</topology>
    </subcellularLocation>
</comment>
<keyword evidence="3" id="KW-0675">Receptor</keyword>
<dbReference type="EnsemblMetazoa" id="ADIR002367-RA">
    <property type="protein sequence ID" value="ADIR002367-PA"/>
    <property type="gene ID" value="ADIR002367"/>
</dbReference>
<dbReference type="AlphaFoldDB" id="A0A182N403"/>